<dbReference type="InterPro" id="IPR029044">
    <property type="entry name" value="Nucleotide-diphossugar_trans"/>
</dbReference>
<dbReference type="EMBL" id="BMYV01000001">
    <property type="protein sequence ID" value="GGX63939.1"/>
    <property type="molecule type" value="Genomic_DNA"/>
</dbReference>
<accession>A0A918NFU1</accession>
<dbReference type="RefSeq" id="WP_189582841.1">
    <property type="nucleotide sequence ID" value="NZ_BMYV01000001.1"/>
</dbReference>
<protein>
    <submittedName>
        <fullName evidence="1">Glycosyl transferase</fullName>
    </submittedName>
</protein>
<keyword evidence="1" id="KW-0808">Transferase</keyword>
<dbReference type="GO" id="GO:0016740">
    <property type="term" value="F:transferase activity"/>
    <property type="evidence" value="ECO:0007669"/>
    <property type="project" value="UniProtKB-KW"/>
</dbReference>
<evidence type="ECO:0000313" key="1">
    <source>
        <dbReference type="EMBL" id="GGX63939.1"/>
    </source>
</evidence>
<sequence>MRPTLFVVAKAPIMGRAKTRLAADIGPVHAKRLYRAMMGQVLRQVHDPRWDTVLAVTPPHLLGRVPDWDRLAQIPQVSGSLTPRLAALFARKGPTLTIGTDCPQVTATDIALAFRALKSNHQVFGPASDGGFWLMGANGPLPRGFFDGVRWSHKKTLSDVIDRTDGAYRLLRTLTDVDDLKALQSYRRMSGQLR</sequence>
<organism evidence="1 2">
    <name type="scientific">Litorimonas cladophorae</name>
    <dbReference type="NCBI Taxonomy" id="1220491"/>
    <lineage>
        <taxon>Bacteria</taxon>
        <taxon>Pseudomonadati</taxon>
        <taxon>Pseudomonadota</taxon>
        <taxon>Alphaproteobacteria</taxon>
        <taxon>Maricaulales</taxon>
        <taxon>Robiginitomaculaceae</taxon>
    </lineage>
</organism>
<dbReference type="SUPFAM" id="SSF53448">
    <property type="entry name" value="Nucleotide-diphospho-sugar transferases"/>
    <property type="match status" value="1"/>
</dbReference>
<gene>
    <name evidence="1" type="ORF">GCM10011309_12470</name>
</gene>
<dbReference type="PANTHER" id="PTHR36529">
    <property type="entry name" value="SLL1095 PROTEIN"/>
    <property type="match status" value="1"/>
</dbReference>
<comment type="caution">
    <text evidence="1">The sequence shown here is derived from an EMBL/GenBank/DDBJ whole genome shotgun (WGS) entry which is preliminary data.</text>
</comment>
<dbReference type="AlphaFoldDB" id="A0A918NFU1"/>
<name>A0A918NFU1_9PROT</name>
<keyword evidence="2" id="KW-1185">Reference proteome</keyword>
<dbReference type="PANTHER" id="PTHR36529:SF1">
    <property type="entry name" value="GLYCOSYLTRANSFERASE"/>
    <property type="match status" value="1"/>
</dbReference>
<dbReference type="Gene3D" id="3.90.550.10">
    <property type="entry name" value="Spore Coat Polysaccharide Biosynthesis Protein SpsA, Chain A"/>
    <property type="match status" value="1"/>
</dbReference>
<proteinExistence type="predicted"/>
<evidence type="ECO:0000313" key="2">
    <source>
        <dbReference type="Proteomes" id="UP000600865"/>
    </source>
</evidence>
<reference evidence="1 2" key="1">
    <citation type="journal article" date="2014" name="Int. J. Syst. Evol. Microbiol.">
        <title>Complete genome sequence of Corynebacterium casei LMG S-19264T (=DSM 44701T), isolated from a smear-ripened cheese.</title>
        <authorList>
            <consortium name="US DOE Joint Genome Institute (JGI-PGF)"/>
            <person name="Walter F."/>
            <person name="Albersmeier A."/>
            <person name="Kalinowski J."/>
            <person name="Ruckert C."/>
        </authorList>
    </citation>
    <scope>NUCLEOTIDE SEQUENCE [LARGE SCALE GENOMIC DNA]</scope>
    <source>
        <strain evidence="1 2">KCTC 23968</strain>
    </source>
</reference>
<dbReference type="Proteomes" id="UP000600865">
    <property type="component" value="Unassembled WGS sequence"/>
</dbReference>
<dbReference type="InterPro" id="IPR018641">
    <property type="entry name" value="Trfase_1_rSAM/seldom-assoc"/>
</dbReference>
<dbReference type="Pfam" id="PF09837">
    <property type="entry name" value="DUF2064"/>
    <property type="match status" value="1"/>
</dbReference>